<dbReference type="Pfam" id="PF14782">
    <property type="entry name" value="BBS2_GAE"/>
    <property type="match status" value="1"/>
</dbReference>
<dbReference type="GO" id="GO:0031514">
    <property type="term" value="C:motile cilium"/>
    <property type="evidence" value="ECO:0007669"/>
    <property type="project" value="TreeGrafter"/>
</dbReference>
<evidence type="ECO:0000313" key="2">
    <source>
        <dbReference type="EnsemblMetazoa" id="PPAI007755-PA"/>
    </source>
</evidence>
<name>A0A1B0DHX1_PHLPP</name>
<organism evidence="2 3">
    <name type="scientific">Phlebotomus papatasi</name>
    <name type="common">Sandfly</name>
    <dbReference type="NCBI Taxonomy" id="29031"/>
    <lineage>
        <taxon>Eukaryota</taxon>
        <taxon>Metazoa</taxon>
        <taxon>Ecdysozoa</taxon>
        <taxon>Arthropoda</taxon>
        <taxon>Hexapoda</taxon>
        <taxon>Insecta</taxon>
        <taxon>Pterygota</taxon>
        <taxon>Neoptera</taxon>
        <taxon>Endopterygota</taxon>
        <taxon>Diptera</taxon>
        <taxon>Nematocera</taxon>
        <taxon>Psychodoidea</taxon>
        <taxon>Psychodidae</taxon>
        <taxon>Phlebotomus</taxon>
        <taxon>Phlebotomus</taxon>
    </lineage>
</organism>
<dbReference type="EnsemblMetazoa" id="PPAI007755-RA">
    <property type="protein sequence ID" value="PPAI007755-PA"/>
    <property type="gene ID" value="PPAI007755"/>
</dbReference>
<dbReference type="VEuPathDB" id="VectorBase:PPAPM1_010598"/>
<evidence type="ECO:0000313" key="3">
    <source>
        <dbReference type="Proteomes" id="UP000092462"/>
    </source>
</evidence>
<dbReference type="VEuPathDB" id="VectorBase:PPAI007755"/>
<dbReference type="InterPro" id="IPR016616">
    <property type="entry name" value="Bardet-Biedl_syndrome_2_prot"/>
</dbReference>
<dbReference type="AlphaFoldDB" id="A0A1B0DHX1"/>
<keyword evidence="3" id="KW-1185">Reference proteome</keyword>
<dbReference type="GO" id="GO:1905515">
    <property type="term" value="P:non-motile cilium assembly"/>
    <property type="evidence" value="ECO:0007669"/>
    <property type="project" value="InterPro"/>
</dbReference>
<feature type="domain" description="BBS2 GAE" evidence="1">
    <location>
        <begin position="128"/>
        <end position="192"/>
    </location>
</feature>
<dbReference type="GO" id="GO:0036064">
    <property type="term" value="C:ciliary basal body"/>
    <property type="evidence" value="ECO:0007669"/>
    <property type="project" value="TreeGrafter"/>
</dbReference>
<dbReference type="GO" id="GO:0016020">
    <property type="term" value="C:membrane"/>
    <property type="evidence" value="ECO:0007669"/>
    <property type="project" value="TreeGrafter"/>
</dbReference>
<evidence type="ECO:0000259" key="1">
    <source>
        <dbReference type="Pfam" id="PF14782"/>
    </source>
</evidence>
<dbReference type="PANTHER" id="PTHR32465:SF0">
    <property type="entry name" value="BARDET-BIEDL SYNDROME 2 PROTEIN"/>
    <property type="match status" value="1"/>
</dbReference>
<dbReference type="InterPro" id="IPR029333">
    <property type="entry name" value="BBS2_GAE_dom"/>
</dbReference>
<dbReference type="PANTHER" id="PTHR32465">
    <property type="entry name" value="BARDET-BIEDL SYNDROME 2 PROTEIN"/>
    <property type="match status" value="1"/>
</dbReference>
<dbReference type="Proteomes" id="UP000092462">
    <property type="component" value="Unassembled WGS sequence"/>
</dbReference>
<sequence>MDIRDISTGGVLFKIYLSVGITKLLKGDYRGIGKTDLICCTQDGEVRGYTTSKINIAAINVMEQEQITELFNVKHALMLELQHYESNLKYNISSKNQQVEEFGDTPSGIGIIPANTRLQIGIATDIENKTSPSIEISICTNNSTIIRAVIIFAEGLFSGETLIVHPHKVNVSKLSIPVKAPKDIQYDVHIKV</sequence>
<reference evidence="2" key="1">
    <citation type="submission" date="2022-08" db="UniProtKB">
        <authorList>
            <consortium name="EnsemblMetazoa"/>
        </authorList>
    </citation>
    <scope>IDENTIFICATION</scope>
    <source>
        <strain evidence="2">Israel</strain>
    </source>
</reference>
<proteinExistence type="predicted"/>
<dbReference type="GO" id="GO:0043005">
    <property type="term" value="C:neuron projection"/>
    <property type="evidence" value="ECO:0007669"/>
    <property type="project" value="TreeGrafter"/>
</dbReference>
<accession>A0A1B0DHX1</accession>
<dbReference type="GO" id="GO:0034464">
    <property type="term" value="C:BBSome"/>
    <property type="evidence" value="ECO:0007669"/>
    <property type="project" value="InterPro"/>
</dbReference>
<protein>
    <recommendedName>
        <fullName evidence="1">BBS2 GAE domain-containing protein</fullName>
    </recommendedName>
</protein>
<dbReference type="EMBL" id="AJVK01061699">
    <property type="status" value="NOT_ANNOTATED_CDS"/>
    <property type="molecule type" value="Genomic_DNA"/>
</dbReference>